<dbReference type="Pfam" id="PF00128">
    <property type="entry name" value="Alpha-amylase"/>
    <property type="match status" value="1"/>
</dbReference>
<dbReference type="InterPro" id="IPR013797">
    <property type="entry name" value="Maltooligo_trehalose_synth_4"/>
</dbReference>
<keyword evidence="3" id="KW-1185">Reference proteome</keyword>
<dbReference type="Proteomes" id="UP000294853">
    <property type="component" value="Chromosome"/>
</dbReference>
<dbReference type="AlphaFoldDB" id="A0A4P7IGW9"/>
<dbReference type="Gene3D" id="1.10.10.470">
    <property type="entry name" value="Maltooligosyl trehalose synthase, domain 4"/>
    <property type="match status" value="1"/>
</dbReference>
<dbReference type="InterPro" id="IPR017853">
    <property type="entry name" value="GH"/>
</dbReference>
<evidence type="ECO:0000313" key="2">
    <source>
        <dbReference type="EMBL" id="QBX56546.1"/>
    </source>
</evidence>
<dbReference type="EMBL" id="CP038436">
    <property type="protein sequence ID" value="QBX56546.1"/>
    <property type="molecule type" value="Genomic_DNA"/>
</dbReference>
<dbReference type="CDD" id="cd11336">
    <property type="entry name" value="AmyAc_MTSase"/>
    <property type="match status" value="1"/>
</dbReference>
<dbReference type="InterPro" id="IPR012767">
    <property type="entry name" value="Trehalose_TreY"/>
</dbReference>
<protein>
    <submittedName>
        <fullName evidence="2">Malto-oligosyltrehalose synthase</fullName>
    </submittedName>
</protein>
<dbReference type="KEGG" id="nsn:EXE58_14460"/>
<dbReference type="Gene3D" id="1.10.150.200">
    <property type="entry name" value="Maltooligosyl trehalose synthase, domain 3"/>
    <property type="match status" value="1"/>
</dbReference>
<name>A0A4P7IGW9_9ACTN</name>
<accession>A0A4P7IGW9</accession>
<organism evidence="2 3">
    <name type="scientific">Nocardioides seonyuensis</name>
    <dbReference type="NCBI Taxonomy" id="2518371"/>
    <lineage>
        <taxon>Bacteria</taxon>
        <taxon>Bacillati</taxon>
        <taxon>Actinomycetota</taxon>
        <taxon>Actinomycetes</taxon>
        <taxon>Propionibacteriales</taxon>
        <taxon>Nocardioidaceae</taxon>
        <taxon>Nocardioides</taxon>
    </lineage>
</organism>
<dbReference type="RefSeq" id="WP_135268532.1">
    <property type="nucleotide sequence ID" value="NZ_CP038436.1"/>
</dbReference>
<reference evidence="2 3" key="1">
    <citation type="submission" date="2019-03" db="EMBL/GenBank/DDBJ databases">
        <title>Three New Species of Nocardioides, Nocardioides euryhalodurans sp. nov., Nocardioides seonyuensis sp. nov. and Nocardioides eburneoflavus sp. nov. Iolated from Soil.</title>
        <authorList>
            <person name="Roh S.G."/>
            <person name="Lee C."/>
            <person name="Kim M.-K."/>
            <person name="Kim S.B."/>
        </authorList>
    </citation>
    <scope>NUCLEOTIDE SEQUENCE [LARGE SCALE GENOMIC DNA]</scope>
    <source>
        <strain evidence="2 3">MMS17-SY207-3</strain>
    </source>
</reference>
<dbReference type="GO" id="GO:0005992">
    <property type="term" value="P:trehalose biosynthetic process"/>
    <property type="evidence" value="ECO:0007669"/>
    <property type="project" value="TreeGrafter"/>
</dbReference>
<dbReference type="GO" id="GO:0047470">
    <property type="term" value="F:(1,4)-alpha-D-glucan 1-alpha-D-glucosylmutase activity"/>
    <property type="evidence" value="ECO:0007669"/>
    <property type="project" value="TreeGrafter"/>
</dbReference>
<dbReference type="GO" id="GO:0030980">
    <property type="term" value="P:alpha-glucan catabolic process"/>
    <property type="evidence" value="ECO:0007669"/>
    <property type="project" value="TreeGrafter"/>
</dbReference>
<gene>
    <name evidence="2" type="primary">treY</name>
    <name evidence="2" type="ORF">EXE58_14460</name>
</gene>
<dbReference type="PANTHER" id="PTHR10357">
    <property type="entry name" value="ALPHA-AMYLASE FAMILY MEMBER"/>
    <property type="match status" value="1"/>
</dbReference>
<evidence type="ECO:0000259" key="1">
    <source>
        <dbReference type="SMART" id="SM00642"/>
    </source>
</evidence>
<feature type="domain" description="Glycosyl hydrolase family 13 catalytic" evidence="1">
    <location>
        <begin position="19"/>
        <end position="431"/>
    </location>
</feature>
<dbReference type="PANTHER" id="PTHR10357:SF216">
    <property type="entry name" value="MALTOOLIGOSYL TREHALOSE SYNTHASE-RELATED"/>
    <property type="match status" value="1"/>
</dbReference>
<dbReference type="OrthoDB" id="9761577at2"/>
<dbReference type="SUPFAM" id="SSF51445">
    <property type="entry name" value="(Trans)glycosidases"/>
    <property type="match status" value="1"/>
</dbReference>
<sequence length="765" mass="84634">MTEPDRPRRRSPHSTYRLQVSPDFDLFAAARVLPYLHDLGVDWVYLSPLLASEPGSTHGYDVVAFDHVDPERGGEKGLAALSDAARRLGMGVLVDIVPNHVGVATPEEDPWWWDVLRLGRESEHASAFDVDWAAGDGRILIPVIGDDDEDAIRIEDGAVRYHDQRFPLAPGTSTLEEQHYELVSWRAADEDLNYRRFFAVNTLAAVRVEDPEVFAETHVEVKRWFDEGLVDGLRVDHPDGLRDPKRYLDDLAALTDGAYVLVEKILEPGERLPGDWATAGTTGYDALALIDRVLTDPAGEAPLTDLEDRLRGAPVDWQRMVHDNKRAVADGILHSEVLRITREIGRALESAAPDAADDAVADAVAELLACFPVYRSYLPEGREHLDHAFAAAREQRPDLARTFDTLEPLLHDEWSQPARRFQQTSGMVMAKGVEDCSFYRWSRLTSLNEVGGDPSIFAIDVDYFHAAMAVRQRDWPDAMVTLSTHDTKRGEDVRARITVLAEEPGRWERALDELLRLAPLPDPAFGSLLWQAVLGAWTPDHLPDLRDRLHGYAEKAMREAGDRTTWTEPDNAYESQVHAAVDAVFDSDEVQRVLLDLATWVDEPAQANSLAAKLVAITMPGVPDVYQGSELWETSLVDPDNRRPVDFEHRAAVLRGVEEDDAVTKLHVTCIALTLRRERPELFAGYAPVTATGTAAGHVLAYDRGGAITVATRLPVGLGAAGGWGDTALDLPEGRWHDVLTGLDTDGRLVDLLASHPVALLVRAG</sequence>
<dbReference type="Gene3D" id="3.20.20.80">
    <property type="entry name" value="Glycosidases"/>
    <property type="match status" value="1"/>
</dbReference>
<dbReference type="InterPro" id="IPR006047">
    <property type="entry name" value="GH13_cat_dom"/>
</dbReference>
<dbReference type="NCBIfam" id="TIGR02401">
    <property type="entry name" value="trehalose_TreY"/>
    <property type="match status" value="1"/>
</dbReference>
<dbReference type="Gene3D" id="3.30.1590.10">
    <property type="entry name" value="Maltooligosyl trehalose synthase, domain 2"/>
    <property type="match status" value="1"/>
</dbReference>
<dbReference type="SMART" id="SM00642">
    <property type="entry name" value="Aamy"/>
    <property type="match status" value="1"/>
</dbReference>
<evidence type="ECO:0000313" key="3">
    <source>
        <dbReference type="Proteomes" id="UP000294853"/>
    </source>
</evidence>
<proteinExistence type="predicted"/>